<feature type="chain" id="PRO_5035239051" evidence="1">
    <location>
        <begin position="22"/>
        <end position="450"/>
    </location>
</feature>
<dbReference type="OrthoDB" id="7699963at2759"/>
<feature type="signal peptide" evidence="1">
    <location>
        <begin position="1"/>
        <end position="21"/>
    </location>
</feature>
<dbReference type="AlphaFoldDB" id="A0A8J2H5C6"/>
<protein>
    <submittedName>
        <fullName evidence="2">Uncharacterized protein</fullName>
    </submittedName>
</protein>
<comment type="caution">
    <text evidence="2">The sequence shown here is derived from an EMBL/GenBank/DDBJ whole genome shotgun (WGS) entry which is preliminary data.</text>
</comment>
<accession>A0A8J2H5C6</accession>
<keyword evidence="3" id="KW-1185">Reference proteome</keyword>
<organism evidence="2 3">
    <name type="scientific">Cotesia congregata</name>
    <name type="common">Parasitoid wasp</name>
    <name type="synonym">Apanteles congregatus</name>
    <dbReference type="NCBI Taxonomy" id="51543"/>
    <lineage>
        <taxon>Eukaryota</taxon>
        <taxon>Metazoa</taxon>
        <taxon>Ecdysozoa</taxon>
        <taxon>Arthropoda</taxon>
        <taxon>Hexapoda</taxon>
        <taxon>Insecta</taxon>
        <taxon>Pterygota</taxon>
        <taxon>Neoptera</taxon>
        <taxon>Endopterygota</taxon>
        <taxon>Hymenoptera</taxon>
        <taxon>Apocrita</taxon>
        <taxon>Ichneumonoidea</taxon>
        <taxon>Braconidae</taxon>
        <taxon>Microgastrinae</taxon>
        <taxon>Cotesia</taxon>
    </lineage>
</organism>
<proteinExistence type="predicted"/>
<evidence type="ECO:0000256" key="1">
    <source>
        <dbReference type="SAM" id="SignalP"/>
    </source>
</evidence>
<evidence type="ECO:0000313" key="2">
    <source>
        <dbReference type="EMBL" id="CAG5073448.1"/>
    </source>
</evidence>
<dbReference type="EMBL" id="CAJNRD030001114">
    <property type="protein sequence ID" value="CAG5073448.1"/>
    <property type="molecule type" value="Genomic_DNA"/>
</dbReference>
<reference evidence="2" key="1">
    <citation type="submission" date="2021-04" db="EMBL/GenBank/DDBJ databases">
        <authorList>
            <person name="Chebbi M.A.C M."/>
        </authorList>
    </citation>
    <scope>NUCLEOTIDE SEQUENCE</scope>
</reference>
<dbReference type="Proteomes" id="UP000786811">
    <property type="component" value="Unassembled WGS sequence"/>
</dbReference>
<name>A0A8J2H5C6_COTCN</name>
<evidence type="ECO:0000313" key="3">
    <source>
        <dbReference type="Proteomes" id="UP000786811"/>
    </source>
</evidence>
<sequence length="450" mass="51778">MSKVLLIQLFFITWRSYYVTLSCIKYCTVMASKSGRKPNVDRNKLIETINKHIDTLITKEKKVIHKGHEIWQQIANELDNKLLPESLYSIVTNNKYNVRKKLPNQSLNSTVSSVESENLSDSIEDANIKTDHNFTFTMSFDEYDSMICTSQRKRRKLNGYYTFPKKVFKPYYWENSITNKIWKATHKKCGYNFIDHYVAESKMSGSFQGKCNCGSKIKSTFQVAGDEVTFTCVATPGSGKCKKTYLRNEHRKKAAEKMKSLTTDQYQSEIAVEKNMLQHDPQPPHLSKASVLRTAKAELIRSEYHHSDPIVSLSIMKEHVWPGTIHDLSFSPFYVHYWTHHQRDVYIKYAAQGNSCIFIDATGGISPKFTKLDKTTTSSLFLYLIAINVSGQQFTIGQMISERQDTNAIINFWNDWLKYGFPQPKEVVMDSNKAQLIATITVFTPYKTIG</sequence>
<keyword evidence="1" id="KW-0732">Signal</keyword>
<gene>
    <name evidence="2" type="ORF">HICCMSTLAB_LOCUS391</name>
</gene>